<dbReference type="EC" id="2.1.1.-" evidence="1"/>
<dbReference type="InterPro" id="IPR029063">
    <property type="entry name" value="SAM-dependent_MTases_sf"/>
</dbReference>
<dbReference type="RefSeq" id="WP_157614460.1">
    <property type="nucleotide sequence ID" value="NZ_CP046622.1"/>
</dbReference>
<dbReference type="InterPro" id="IPR027612">
    <property type="entry name" value="Put_MTase_LIC12133"/>
</dbReference>
<accession>A0A6I6HJN2</accession>
<evidence type="ECO:0000313" key="1">
    <source>
        <dbReference type="EMBL" id="QGW83040.1"/>
    </source>
</evidence>
<reference evidence="1 2" key="1">
    <citation type="submission" date="2019-12" db="EMBL/GenBank/DDBJ databases">
        <title>Hybrid Genome Assemblies of two High G+C Isolates from Undergraduate Microbiology Courses.</title>
        <authorList>
            <person name="Ne Ville C.J."/>
            <person name="Enright D."/>
            <person name="Hernandez I."/>
            <person name="Dodsworth J."/>
            <person name="Orwin P.M."/>
        </authorList>
    </citation>
    <scope>NUCLEOTIDE SEQUENCE [LARGE SCALE GENOMIC DNA]</scope>
    <source>
        <strain evidence="1 2">CSUSB</strain>
    </source>
</reference>
<dbReference type="Proteomes" id="UP000425817">
    <property type="component" value="Chromosome"/>
</dbReference>
<organism evidence="1 2">
    <name type="scientific">Variovorax paradoxus</name>
    <dbReference type="NCBI Taxonomy" id="34073"/>
    <lineage>
        <taxon>Bacteria</taxon>
        <taxon>Pseudomonadati</taxon>
        <taxon>Pseudomonadota</taxon>
        <taxon>Betaproteobacteria</taxon>
        <taxon>Burkholderiales</taxon>
        <taxon>Comamonadaceae</taxon>
        <taxon>Variovorax</taxon>
    </lineage>
</organism>
<keyword evidence="1" id="KW-0489">Methyltransferase</keyword>
<gene>
    <name evidence="1" type="ORF">GOQ09_16305</name>
</gene>
<dbReference type="AlphaFoldDB" id="A0A6I6HJN2"/>
<dbReference type="OrthoDB" id="8846308at2"/>
<sequence>MLATLMPQTPLTPSDYERKFLDNQDENLFMGSFESFAAAEAGAPPSKAVGYDNAEAAWEIYSHQIYFYDYPGLFWLSRSLDAGMSRVFDLGGHVGIKYYAFRRVMPYPDNLRWTVCDVPGVVQTGRELAVRREATAQLSFTTNYEDASGCDVLYASGSLQYLPVRISEIIASLAVKPKRIVLNTTAVHPERTIYTLNSIGFAVCPYRIQHDEELWADLRNAGYKRRDAWRNVGKPIEVPFVEGGDKPYYAGCCFDLAG</sequence>
<dbReference type="EMBL" id="CP046622">
    <property type="protein sequence ID" value="QGW83040.1"/>
    <property type="molecule type" value="Genomic_DNA"/>
</dbReference>
<dbReference type="GO" id="GO:0032259">
    <property type="term" value="P:methylation"/>
    <property type="evidence" value="ECO:0007669"/>
    <property type="project" value="UniProtKB-KW"/>
</dbReference>
<dbReference type="GO" id="GO:0008168">
    <property type="term" value="F:methyltransferase activity"/>
    <property type="evidence" value="ECO:0007669"/>
    <property type="project" value="UniProtKB-KW"/>
</dbReference>
<dbReference type="Gene3D" id="3.40.50.150">
    <property type="entry name" value="Vaccinia Virus protein VP39"/>
    <property type="match status" value="1"/>
</dbReference>
<proteinExistence type="predicted"/>
<evidence type="ECO:0000313" key="2">
    <source>
        <dbReference type="Proteomes" id="UP000425817"/>
    </source>
</evidence>
<keyword evidence="1" id="KW-0808">Transferase</keyword>
<protein>
    <submittedName>
        <fullName evidence="1">Methyltransferase, TIGR04325 family</fullName>
        <ecNumber evidence="1">2.1.1.-</ecNumber>
    </submittedName>
</protein>
<name>A0A6I6HJN2_VARPD</name>
<dbReference type="NCBIfam" id="TIGR04325">
    <property type="entry name" value="MTase_LIC12133"/>
    <property type="match status" value="1"/>
</dbReference>